<organism evidence="1 2">
    <name type="scientific">Tegillarca granosa</name>
    <name type="common">Malaysian cockle</name>
    <name type="synonym">Anadara granosa</name>
    <dbReference type="NCBI Taxonomy" id="220873"/>
    <lineage>
        <taxon>Eukaryota</taxon>
        <taxon>Metazoa</taxon>
        <taxon>Spiralia</taxon>
        <taxon>Lophotrochozoa</taxon>
        <taxon>Mollusca</taxon>
        <taxon>Bivalvia</taxon>
        <taxon>Autobranchia</taxon>
        <taxon>Pteriomorphia</taxon>
        <taxon>Arcoida</taxon>
        <taxon>Arcoidea</taxon>
        <taxon>Arcidae</taxon>
        <taxon>Tegillarca</taxon>
    </lineage>
</organism>
<gene>
    <name evidence="1" type="ORF">KUTeg_014390</name>
</gene>
<dbReference type="Proteomes" id="UP001217089">
    <property type="component" value="Unassembled WGS sequence"/>
</dbReference>
<dbReference type="PANTHER" id="PTHR36981">
    <property type="entry name" value="ZGC:195170"/>
    <property type="match status" value="1"/>
</dbReference>
<keyword evidence="2" id="KW-1185">Reference proteome</keyword>
<dbReference type="EMBL" id="JARBDR010000657">
    <property type="protein sequence ID" value="KAJ8309516.1"/>
    <property type="molecule type" value="Genomic_DNA"/>
</dbReference>
<sequence length="144" mass="16490">MPTENESYCCQEMEKIISKLKDISSIGCITEHAGFRNVCLDQQSHHVEIEDSKKSNRYVAYKQLVRWCWGWLGKNIRIPLPSCVFKTYQCNILTANWRQLPICLDDGTCRKVVVVSPIVVYALAVLAQMSSLSELLHSLENKIK</sequence>
<comment type="caution">
    <text evidence="1">The sequence shown here is derived from an EMBL/GenBank/DDBJ whole genome shotgun (WGS) entry which is preliminary data.</text>
</comment>
<evidence type="ECO:0000313" key="2">
    <source>
        <dbReference type="Proteomes" id="UP001217089"/>
    </source>
</evidence>
<reference evidence="1 2" key="1">
    <citation type="submission" date="2022-12" db="EMBL/GenBank/DDBJ databases">
        <title>Chromosome-level genome of Tegillarca granosa.</title>
        <authorList>
            <person name="Kim J."/>
        </authorList>
    </citation>
    <scope>NUCLEOTIDE SEQUENCE [LARGE SCALE GENOMIC DNA]</scope>
    <source>
        <strain evidence="1">Teg-2019</strain>
        <tissue evidence="1">Adductor muscle</tissue>
    </source>
</reference>
<dbReference type="PANTHER" id="PTHR36981:SF1">
    <property type="entry name" value="P2X PURINORECEPTOR 7 INTRACELLULAR DOMAIN-CONTAINING PROTEIN"/>
    <property type="match status" value="1"/>
</dbReference>
<evidence type="ECO:0000313" key="1">
    <source>
        <dbReference type="EMBL" id="KAJ8309516.1"/>
    </source>
</evidence>
<name>A0ABQ9EWF1_TEGGR</name>
<protein>
    <submittedName>
        <fullName evidence="1">Uncharacterized protein</fullName>
    </submittedName>
</protein>
<accession>A0ABQ9EWF1</accession>
<proteinExistence type="predicted"/>